<dbReference type="RefSeq" id="WP_303493168.1">
    <property type="nucleotide sequence ID" value="NZ_JAUOPB010000009.1"/>
</dbReference>
<dbReference type="EMBL" id="JAUOPB010000009">
    <property type="protein sequence ID" value="MDO6423517.1"/>
    <property type="molecule type" value="Genomic_DNA"/>
</dbReference>
<dbReference type="Proteomes" id="UP001169760">
    <property type="component" value="Unassembled WGS sequence"/>
</dbReference>
<dbReference type="AlphaFoldDB" id="A0AAW7X9H4"/>
<accession>A0AAW7X9H4</accession>
<organism evidence="1 2">
    <name type="scientific">Saccharophagus degradans</name>
    <dbReference type="NCBI Taxonomy" id="86304"/>
    <lineage>
        <taxon>Bacteria</taxon>
        <taxon>Pseudomonadati</taxon>
        <taxon>Pseudomonadota</taxon>
        <taxon>Gammaproteobacteria</taxon>
        <taxon>Cellvibrionales</taxon>
        <taxon>Cellvibrionaceae</taxon>
        <taxon>Saccharophagus</taxon>
    </lineage>
</organism>
<name>A0AAW7X9H4_9GAMM</name>
<evidence type="ECO:0000313" key="2">
    <source>
        <dbReference type="Proteomes" id="UP001169760"/>
    </source>
</evidence>
<protein>
    <submittedName>
        <fullName evidence="1">Uncharacterized protein</fullName>
    </submittedName>
</protein>
<gene>
    <name evidence="1" type="ORF">Q4521_13635</name>
</gene>
<proteinExistence type="predicted"/>
<evidence type="ECO:0000313" key="1">
    <source>
        <dbReference type="EMBL" id="MDO6423517.1"/>
    </source>
</evidence>
<comment type="caution">
    <text evidence="1">The sequence shown here is derived from an EMBL/GenBank/DDBJ whole genome shotgun (WGS) entry which is preliminary data.</text>
</comment>
<sequence length="79" mass="8895">MSSWVLCVCGQKLNKNLFAGNQWKILVPEESIDKDTVTDSDLNCIIVKSKISKNCPECGCLVVVDDQNNKVKYYKELVV</sequence>
<reference evidence="1" key="1">
    <citation type="submission" date="2023-07" db="EMBL/GenBank/DDBJ databases">
        <title>Genome content predicts the carbon catabolic preferences of heterotrophic bacteria.</title>
        <authorList>
            <person name="Gralka M."/>
        </authorList>
    </citation>
    <scope>NUCLEOTIDE SEQUENCE</scope>
    <source>
        <strain evidence="1">I3M17_2</strain>
    </source>
</reference>